<comment type="caution">
    <text evidence="5">The sequence shown here is derived from an EMBL/GenBank/DDBJ whole genome shotgun (WGS) entry which is preliminary data.</text>
</comment>
<reference evidence="5" key="2">
    <citation type="submission" date="2021-09" db="EMBL/GenBank/DDBJ databases">
        <authorList>
            <person name="Jia N."/>
            <person name="Wang J."/>
            <person name="Shi W."/>
            <person name="Du L."/>
            <person name="Sun Y."/>
            <person name="Zhan W."/>
            <person name="Jiang J."/>
            <person name="Wang Q."/>
            <person name="Zhang B."/>
            <person name="Ji P."/>
            <person name="Sakyi L.B."/>
            <person name="Cui X."/>
            <person name="Yuan T."/>
            <person name="Jiang B."/>
            <person name="Yang W."/>
            <person name="Lam T.T.-Y."/>
            <person name="Chang Q."/>
            <person name="Ding S."/>
            <person name="Wang X."/>
            <person name="Zhu J."/>
            <person name="Ruan X."/>
            <person name="Zhao L."/>
            <person name="Wei J."/>
            <person name="Que T."/>
            <person name="Du C."/>
            <person name="Cheng J."/>
            <person name="Dai P."/>
            <person name="Han X."/>
            <person name="Huang E."/>
            <person name="Gao Y."/>
            <person name="Liu J."/>
            <person name="Shao H."/>
            <person name="Ye R."/>
            <person name="Li L."/>
            <person name="Wei W."/>
            <person name="Wang X."/>
            <person name="Wang C."/>
            <person name="Huo Q."/>
            <person name="Li W."/>
            <person name="Guo W."/>
            <person name="Chen H."/>
            <person name="Chen S."/>
            <person name="Zhou L."/>
            <person name="Zhou L."/>
            <person name="Ni X."/>
            <person name="Tian J."/>
            <person name="Zhou Y."/>
            <person name="Sheng Y."/>
            <person name="Liu T."/>
            <person name="Pan Y."/>
            <person name="Xia L."/>
            <person name="Li J."/>
            <person name="Zhao F."/>
            <person name="Cao W."/>
        </authorList>
    </citation>
    <scope>NUCLEOTIDE SEQUENCE</scope>
    <source>
        <strain evidence="5">Rmic-2018</strain>
        <tissue evidence="5">Larvae</tissue>
    </source>
</reference>
<dbReference type="InterPro" id="IPR024079">
    <property type="entry name" value="MetalloPept_cat_dom_sf"/>
</dbReference>
<dbReference type="InterPro" id="IPR042089">
    <property type="entry name" value="Peptidase_M13_dom_2"/>
</dbReference>
<dbReference type="Pfam" id="PF05649">
    <property type="entry name" value="Peptidase_M13_N"/>
    <property type="match status" value="1"/>
</dbReference>
<evidence type="ECO:0000313" key="6">
    <source>
        <dbReference type="Proteomes" id="UP000821866"/>
    </source>
</evidence>
<feature type="domain" description="Peptidase M13 N-terminal" evidence="4">
    <location>
        <begin position="162"/>
        <end position="286"/>
    </location>
</feature>
<dbReference type="GO" id="GO:0005886">
    <property type="term" value="C:plasma membrane"/>
    <property type="evidence" value="ECO:0007669"/>
    <property type="project" value="TreeGrafter"/>
</dbReference>
<dbReference type="PROSITE" id="PS51885">
    <property type="entry name" value="NEPRILYSIN"/>
    <property type="match status" value="1"/>
</dbReference>
<keyword evidence="3" id="KW-0812">Transmembrane</keyword>
<dbReference type="Gene3D" id="3.40.390.10">
    <property type="entry name" value="Collagenase (Catalytic Domain)"/>
    <property type="match status" value="1"/>
</dbReference>
<sequence length="504" mass="54804">MSSSGEPDWFEEEESPAVQPAAVGGAVPTLDKTNASAAQRLKMDASRVHQRKMSLLVGAGVLITLCTILGVTWTALFSGADPYIPFTPATSRFTPTENASRFVDNETVAYRQAAPDEVYDYQGESSLIDEDAPNATETFCGTAACQDVVRFLQRQLNASHDPCSSLYDHVCSRWQRQYNDQASDDGRISVDDVVAGEYRDRLAALLLGKGDAFPKARSLFSKCVREGVATEQDVSRVLHRIQSIGNDSSDEGFARGIAGMASLGVSPFFDVVANVTNDTAYVRILAPSSMNGKMPNYDVPKTRNGTQKRALSVGSRRSVFLSAFRRQLCFEVKQMASDVKHCVLTLSPDVTVNWNRRWFETTGAQRLRESAVSLLQPVSHHAEGADMVDPQTPLRVKMKKERSLACLRLTDAYDSGSLASLAANTVPSAFKAVAERSLSVLKASLEGIFPEAPSISFKLGPPPPHASGNEMAITDRNDVNYGNVQQMKTQSWRSSCVEPPGSSG</sequence>
<dbReference type="GO" id="GO:0016485">
    <property type="term" value="P:protein processing"/>
    <property type="evidence" value="ECO:0007669"/>
    <property type="project" value="TreeGrafter"/>
</dbReference>
<evidence type="ECO:0000313" key="5">
    <source>
        <dbReference type="EMBL" id="KAH8028705.1"/>
    </source>
</evidence>
<name>A0A9J6E3H6_RHIMP</name>
<dbReference type="PANTHER" id="PTHR11733">
    <property type="entry name" value="ZINC METALLOPROTEASE FAMILY M13 NEPRILYSIN-RELATED"/>
    <property type="match status" value="1"/>
</dbReference>
<dbReference type="InterPro" id="IPR000718">
    <property type="entry name" value="Peptidase_M13"/>
</dbReference>
<feature type="transmembrane region" description="Helical" evidence="3">
    <location>
        <begin position="55"/>
        <end position="76"/>
    </location>
</feature>
<accession>A0A9J6E3H6</accession>
<gene>
    <name evidence="5" type="ORF">HPB51_018129</name>
</gene>
<keyword evidence="3" id="KW-0472">Membrane</keyword>
<dbReference type="PANTHER" id="PTHR11733:SF241">
    <property type="entry name" value="GH26575P-RELATED"/>
    <property type="match status" value="1"/>
</dbReference>
<dbReference type="GO" id="GO:0004222">
    <property type="term" value="F:metalloendopeptidase activity"/>
    <property type="evidence" value="ECO:0007669"/>
    <property type="project" value="InterPro"/>
</dbReference>
<dbReference type="SUPFAM" id="SSF55486">
    <property type="entry name" value="Metalloproteases ('zincins'), catalytic domain"/>
    <property type="match status" value="1"/>
</dbReference>
<protein>
    <recommendedName>
        <fullName evidence="4">Peptidase M13 N-terminal domain-containing protein</fullName>
    </recommendedName>
</protein>
<organism evidence="5 6">
    <name type="scientific">Rhipicephalus microplus</name>
    <name type="common">Cattle tick</name>
    <name type="synonym">Boophilus microplus</name>
    <dbReference type="NCBI Taxonomy" id="6941"/>
    <lineage>
        <taxon>Eukaryota</taxon>
        <taxon>Metazoa</taxon>
        <taxon>Ecdysozoa</taxon>
        <taxon>Arthropoda</taxon>
        <taxon>Chelicerata</taxon>
        <taxon>Arachnida</taxon>
        <taxon>Acari</taxon>
        <taxon>Parasitiformes</taxon>
        <taxon>Ixodida</taxon>
        <taxon>Ixodoidea</taxon>
        <taxon>Ixodidae</taxon>
        <taxon>Rhipicephalinae</taxon>
        <taxon>Rhipicephalus</taxon>
        <taxon>Boophilus</taxon>
    </lineage>
</organism>
<keyword evidence="6" id="KW-1185">Reference proteome</keyword>
<dbReference type="Gene3D" id="1.10.1380.10">
    <property type="entry name" value="Neutral endopeptidase , domain2"/>
    <property type="match status" value="1"/>
</dbReference>
<evidence type="ECO:0000256" key="2">
    <source>
        <dbReference type="SAM" id="MobiDB-lite"/>
    </source>
</evidence>
<feature type="region of interest" description="Disordered" evidence="2">
    <location>
        <begin position="1"/>
        <end position="28"/>
    </location>
</feature>
<evidence type="ECO:0000256" key="1">
    <source>
        <dbReference type="ARBA" id="ARBA00007357"/>
    </source>
</evidence>
<evidence type="ECO:0000256" key="3">
    <source>
        <dbReference type="SAM" id="Phobius"/>
    </source>
</evidence>
<evidence type="ECO:0000259" key="4">
    <source>
        <dbReference type="Pfam" id="PF05649"/>
    </source>
</evidence>
<reference evidence="5" key="1">
    <citation type="journal article" date="2020" name="Cell">
        <title>Large-Scale Comparative Analyses of Tick Genomes Elucidate Their Genetic Diversity and Vector Capacities.</title>
        <authorList>
            <consortium name="Tick Genome and Microbiome Consortium (TIGMIC)"/>
            <person name="Jia N."/>
            <person name="Wang J."/>
            <person name="Shi W."/>
            <person name="Du L."/>
            <person name="Sun Y."/>
            <person name="Zhan W."/>
            <person name="Jiang J.F."/>
            <person name="Wang Q."/>
            <person name="Zhang B."/>
            <person name="Ji P."/>
            <person name="Bell-Sakyi L."/>
            <person name="Cui X.M."/>
            <person name="Yuan T.T."/>
            <person name="Jiang B.G."/>
            <person name="Yang W.F."/>
            <person name="Lam T.T."/>
            <person name="Chang Q.C."/>
            <person name="Ding S.J."/>
            <person name="Wang X.J."/>
            <person name="Zhu J.G."/>
            <person name="Ruan X.D."/>
            <person name="Zhao L."/>
            <person name="Wei J.T."/>
            <person name="Ye R.Z."/>
            <person name="Que T.C."/>
            <person name="Du C.H."/>
            <person name="Zhou Y.H."/>
            <person name="Cheng J.X."/>
            <person name="Dai P.F."/>
            <person name="Guo W.B."/>
            <person name="Han X.H."/>
            <person name="Huang E.J."/>
            <person name="Li L.F."/>
            <person name="Wei W."/>
            <person name="Gao Y.C."/>
            <person name="Liu J.Z."/>
            <person name="Shao H.Z."/>
            <person name="Wang X."/>
            <person name="Wang C.C."/>
            <person name="Yang T.C."/>
            <person name="Huo Q.B."/>
            <person name="Li W."/>
            <person name="Chen H.Y."/>
            <person name="Chen S.E."/>
            <person name="Zhou L.G."/>
            <person name="Ni X.B."/>
            <person name="Tian J.H."/>
            <person name="Sheng Y."/>
            <person name="Liu T."/>
            <person name="Pan Y.S."/>
            <person name="Xia L.Y."/>
            <person name="Li J."/>
            <person name="Zhao F."/>
            <person name="Cao W.C."/>
        </authorList>
    </citation>
    <scope>NUCLEOTIDE SEQUENCE</scope>
    <source>
        <strain evidence="5">Rmic-2018</strain>
    </source>
</reference>
<keyword evidence="3" id="KW-1133">Transmembrane helix</keyword>
<dbReference type="EMBL" id="JABSTU010000006">
    <property type="protein sequence ID" value="KAH8028705.1"/>
    <property type="molecule type" value="Genomic_DNA"/>
</dbReference>
<dbReference type="AlphaFoldDB" id="A0A9J6E3H6"/>
<feature type="compositionally biased region" description="Low complexity" evidence="2">
    <location>
        <begin position="16"/>
        <end position="28"/>
    </location>
</feature>
<proteinExistence type="inferred from homology"/>
<dbReference type="InterPro" id="IPR008753">
    <property type="entry name" value="Peptidase_M13_N"/>
</dbReference>
<dbReference type="Proteomes" id="UP000821866">
    <property type="component" value="Chromosome 4"/>
</dbReference>
<comment type="similarity">
    <text evidence="1">Belongs to the peptidase M13 family.</text>
</comment>